<comment type="caution">
    <text evidence="1">The sequence shown here is derived from an EMBL/GenBank/DDBJ whole genome shotgun (WGS) entry which is preliminary data.</text>
</comment>
<dbReference type="RefSeq" id="XP_056544859.1">
    <property type="nucleotide sequence ID" value="XM_056686117.1"/>
</dbReference>
<dbReference type="Proteomes" id="UP001149163">
    <property type="component" value="Unassembled WGS sequence"/>
</dbReference>
<reference evidence="1" key="2">
    <citation type="journal article" date="2023" name="IMA Fungus">
        <title>Comparative genomic study of the Penicillium genus elucidates a diverse pangenome and 15 lateral gene transfer events.</title>
        <authorList>
            <person name="Petersen C."/>
            <person name="Sorensen T."/>
            <person name="Nielsen M.R."/>
            <person name="Sondergaard T.E."/>
            <person name="Sorensen J.L."/>
            <person name="Fitzpatrick D.A."/>
            <person name="Frisvad J.C."/>
            <person name="Nielsen K.L."/>
        </authorList>
    </citation>
    <scope>NUCLEOTIDE SEQUENCE</scope>
    <source>
        <strain evidence="1">IBT 26290</strain>
    </source>
</reference>
<dbReference type="InterPro" id="IPR049232">
    <property type="entry name" value="DUF6829"/>
</dbReference>
<reference evidence="1" key="1">
    <citation type="submission" date="2022-11" db="EMBL/GenBank/DDBJ databases">
        <authorList>
            <person name="Petersen C."/>
        </authorList>
    </citation>
    <scope>NUCLEOTIDE SEQUENCE</scope>
    <source>
        <strain evidence="1">IBT 26290</strain>
    </source>
</reference>
<organism evidence="1 2">
    <name type="scientific">Penicillium canariense</name>
    <dbReference type="NCBI Taxonomy" id="189055"/>
    <lineage>
        <taxon>Eukaryota</taxon>
        <taxon>Fungi</taxon>
        <taxon>Dikarya</taxon>
        <taxon>Ascomycota</taxon>
        <taxon>Pezizomycotina</taxon>
        <taxon>Eurotiomycetes</taxon>
        <taxon>Eurotiomycetidae</taxon>
        <taxon>Eurotiales</taxon>
        <taxon>Aspergillaceae</taxon>
        <taxon>Penicillium</taxon>
    </lineage>
</organism>
<dbReference type="Pfam" id="PF20717">
    <property type="entry name" value="DUF6829"/>
    <property type="match status" value="1"/>
</dbReference>
<protein>
    <submittedName>
        <fullName evidence="1">Uncharacterized protein</fullName>
    </submittedName>
</protein>
<sequence length="437" mass="49180">MEPPQSLREACIRPDSLFALSEQALVHLVYKEFPSEIDRLRRAYSIRDPEWTPPSTPSPSYILYQENYDEVNRTLVGFLALRWIHNAQYEVFVGSQSPELRLTKESFDWIRSYYVQAIPDAKTLYALITSIIINDLGKDPELALDHQKLTGEDISNLNHDHILLKAYGAGLVPALERHSAQEKDDMVLAIELGAFFNFGQMGQAENAPAALSGLLRMEGRQRSFQLRFMEQLLDIAGAAGHMDWTCAKKLNQPIFESYRNVYDACEGVIDGRFSSRQGYDLVLIRRAEFIQSKGFRLLNVEEDQYERALMQLLCMGNVTTKETADLYEASLASLEPEAKNALVYALNVDGSVGEPAIQPTYTPALLSLIKTQKELTAVFEYLSRVMSVKARADPSAILVERSVLGVLKRHVESDEFREDPSILGHVEVPDDVTALTG</sequence>
<dbReference type="OrthoDB" id="5295627at2759"/>
<dbReference type="EMBL" id="JAPQKN010000002">
    <property type="protein sequence ID" value="KAJ5168398.1"/>
    <property type="molecule type" value="Genomic_DNA"/>
</dbReference>
<gene>
    <name evidence="1" type="ORF">N7482_003992</name>
</gene>
<accession>A0A9W9LQ48</accession>
<proteinExistence type="predicted"/>
<keyword evidence="2" id="KW-1185">Reference proteome</keyword>
<evidence type="ECO:0000313" key="2">
    <source>
        <dbReference type="Proteomes" id="UP001149163"/>
    </source>
</evidence>
<name>A0A9W9LQ48_9EURO</name>
<dbReference type="GeneID" id="81425293"/>
<dbReference type="AlphaFoldDB" id="A0A9W9LQ48"/>
<evidence type="ECO:0000313" key="1">
    <source>
        <dbReference type="EMBL" id="KAJ5168398.1"/>
    </source>
</evidence>